<evidence type="ECO:0000313" key="7">
    <source>
        <dbReference type="EMBL" id="PKU98545.1"/>
    </source>
</evidence>
<dbReference type="InterPro" id="IPR032675">
    <property type="entry name" value="LRR_dom_sf"/>
</dbReference>
<evidence type="ECO:0000259" key="5">
    <source>
        <dbReference type="Pfam" id="PF08191"/>
    </source>
</evidence>
<dbReference type="Pfam" id="PF16403">
    <property type="entry name" value="Bact_surface_Ig-like"/>
    <property type="match status" value="1"/>
</dbReference>
<dbReference type="Gene3D" id="3.80.10.10">
    <property type="entry name" value="Ribonuclease Inhibitor"/>
    <property type="match status" value="2"/>
</dbReference>
<gene>
    <name evidence="7" type="ORF">CQR56_0104</name>
</gene>
<dbReference type="AlphaFoldDB" id="A0A2N3QYZ3"/>
<keyword evidence="4" id="KW-0677">Repeat</keyword>
<feature type="domain" description="Internalin Ig-like inter-repeat region" evidence="5">
    <location>
        <begin position="149"/>
        <end position="202"/>
    </location>
</feature>
<dbReference type="Proteomes" id="UP000233783">
    <property type="component" value="Unassembled WGS sequence"/>
</dbReference>
<comment type="caution">
    <text evidence="7">The sequence shown here is derived from an EMBL/GenBank/DDBJ whole genome shotgun (WGS) entry which is preliminary data.</text>
</comment>
<keyword evidence="2" id="KW-0433">Leucine-rich repeat</keyword>
<dbReference type="InterPro" id="IPR001611">
    <property type="entry name" value="Leu-rich_rpt"/>
</dbReference>
<dbReference type="InterPro" id="IPR025875">
    <property type="entry name" value="Leu-rich_rpt_4"/>
</dbReference>
<dbReference type="Gene3D" id="2.60.40.1220">
    <property type="match status" value="2"/>
</dbReference>
<sequence length="698" mass="76317">MSALSNLTNLSMYNNAIKDVSPLSGLSQLRNLGLGNNDIADIAPLASLRQLEDVNLSYNELSTVEPLKENSNIFRLALAGNELTEIKQFNNFKKLRMIDASENAIADVSGSTIDPERYFVMTSEYINEDVSLPAGGGMVTLTMPVNHEGKFIAPSEISTGGTYDAATGKVTWENVTEPKQLVAKFMIQIPSVSNDKPYSGGVYRTVSVGGKAPQVYTLGSQVKTDVEDVDKTEDEPATAGTPTNCTIGTSTYAVCIRDHVLADAVAAQAGKSSSDIVEKSDVDRITKVAASYKGITSLEGLEHFTALESIVMDGNPIESLEPIRGLNKIKYASFYECKKITDASPLGNKPELDGIALGGNSIQTLDGLVNLPKLTWIDLYGNQIVDVAPLGNIPSLVNVWLSGNKISDISPLARLSNLKKLQLEWNRIMDMTPMQHISPDEYSMNALQQIEENTISIAEGETLELPLPKDRNGQVLTPYDVSQGGWTIDRAAGKIVWKNVSKTGAYTYRFSTSSDNDFLYAGRYGRRVEVDHHDKNAPTIWGAWDTFAPLGESFDVMEAVTASDPEEGNVDVHVLSNNLDTNKAGTYEVMYEAADSSQNYAYAKRKITVAPDVHITNIAAADMTTEVGVAPNLYKLLLATWSNGAQTREGVVWNKLDPSAYARPNTFTVEGTSRGKKDYLNRHRCRQRRRYDCVLQSS</sequence>
<dbReference type="PANTHER" id="PTHR46652">
    <property type="entry name" value="LEUCINE-RICH REPEAT AND IQ DOMAIN-CONTAINING PROTEIN 1-RELATED"/>
    <property type="match status" value="1"/>
</dbReference>
<evidence type="ECO:0000256" key="4">
    <source>
        <dbReference type="ARBA" id="ARBA00022737"/>
    </source>
</evidence>
<dbReference type="PROSITE" id="PS51450">
    <property type="entry name" value="LRR"/>
    <property type="match status" value="4"/>
</dbReference>
<feature type="domain" description="Pesticidal crystal protein Cry22Aa Ig-like" evidence="6">
    <location>
        <begin position="539"/>
        <end position="609"/>
    </location>
</feature>
<evidence type="ECO:0000313" key="8">
    <source>
        <dbReference type="Proteomes" id="UP000233783"/>
    </source>
</evidence>
<evidence type="ECO:0000259" key="6">
    <source>
        <dbReference type="Pfam" id="PF16403"/>
    </source>
</evidence>
<comment type="similarity">
    <text evidence="1">Belongs to the internalin family.</text>
</comment>
<name>A0A2N3QYZ3_9BIFI</name>
<dbReference type="InterPro" id="IPR012569">
    <property type="entry name" value="Inl_IR"/>
</dbReference>
<dbReference type="SUPFAM" id="SSF52058">
    <property type="entry name" value="L domain-like"/>
    <property type="match status" value="1"/>
</dbReference>
<dbReference type="Pfam" id="PF12799">
    <property type="entry name" value="LRR_4"/>
    <property type="match status" value="1"/>
</dbReference>
<evidence type="ECO:0000256" key="3">
    <source>
        <dbReference type="ARBA" id="ARBA00022729"/>
    </source>
</evidence>
<organism evidence="7 8">
    <name type="scientific">Bifidobacterium pseudolongum subsp. globosum</name>
    <dbReference type="NCBI Taxonomy" id="1690"/>
    <lineage>
        <taxon>Bacteria</taxon>
        <taxon>Bacillati</taxon>
        <taxon>Actinomycetota</taxon>
        <taxon>Actinomycetes</taxon>
        <taxon>Bifidobacteriales</taxon>
        <taxon>Bifidobacteriaceae</taxon>
        <taxon>Bifidobacterium</taxon>
    </lineage>
</organism>
<dbReference type="Gene3D" id="2.60.40.10">
    <property type="entry name" value="Immunoglobulins"/>
    <property type="match status" value="1"/>
</dbReference>
<feature type="domain" description="Internalin Ig-like inter-repeat region" evidence="5">
    <location>
        <begin position="473"/>
        <end position="513"/>
    </location>
</feature>
<dbReference type="Pfam" id="PF08191">
    <property type="entry name" value="LRR_adjacent"/>
    <property type="match status" value="2"/>
</dbReference>
<dbReference type="GO" id="GO:0005975">
    <property type="term" value="P:carbohydrate metabolic process"/>
    <property type="evidence" value="ECO:0007669"/>
    <property type="project" value="UniProtKB-ARBA"/>
</dbReference>
<dbReference type="InterPro" id="IPR003591">
    <property type="entry name" value="Leu-rich_rpt_typical-subtyp"/>
</dbReference>
<evidence type="ECO:0000256" key="2">
    <source>
        <dbReference type="ARBA" id="ARBA00022614"/>
    </source>
</evidence>
<dbReference type="SMART" id="SM00369">
    <property type="entry name" value="LRR_TYP"/>
    <property type="match status" value="4"/>
</dbReference>
<dbReference type="InterPro" id="IPR014755">
    <property type="entry name" value="Cu-Rt/internalin_Ig-like"/>
</dbReference>
<dbReference type="EMBL" id="PCHB01000002">
    <property type="protein sequence ID" value="PKU98545.1"/>
    <property type="molecule type" value="Genomic_DNA"/>
</dbReference>
<dbReference type="InterPro" id="IPR013783">
    <property type="entry name" value="Ig-like_fold"/>
</dbReference>
<keyword evidence="3" id="KW-0732">Signal</keyword>
<dbReference type="InterPro" id="IPR032179">
    <property type="entry name" value="Cry22Aa_Ig-like"/>
</dbReference>
<dbReference type="SMART" id="SM00365">
    <property type="entry name" value="LRR_SD22"/>
    <property type="match status" value="6"/>
</dbReference>
<dbReference type="InterPro" id="IPR050836">
    <property type="entry name" value="SDS22/Internalin_LRR"/>
</dbReference>
<accession>A0A2N3QYZ3</accession>
<evidence type="ECO:0000256" key="1">
    <source>
        <dbReference type="ARBA" id="ARBA00009432"/>
    </source>
</evidence>
<proteinExistence type="inferred from homology"/>
<protein>
    <submittedName>
        <fullName evidence="7">Internalin A</fullName>
    </submittedName>
</protein>
<reference evidence="7 8" key="1">
    <citation type="submission" date="2017-10" db="EMBL/GenBank/DDBJ databases">
        <title>Bifidobacterium genomics.</title>
        <authorList>
            <person name="Lugli G.A."/>
            <person name="Milani C."/>
            <person name="Mancabelli L."/>
        </authorList>
    </citation>
    <scope>NUCLEOTIDE SEQUENCE [LARGE SCALE GENOMIC DNA]</scope>
    <source>
        <strain evidence="7 8">1744B</strain>
    </source>
</reference>
<dbReference type="PANTHER" id="PTHR46652:SF3">
    <property type="entry name" value="LEUCINE-RICH REPEAT-CONTAINING PROTEIN 9"/>
    <property type="match status" value="1"/>
</dbReference>